<dbReference type="RefSeq" id="XP_020123256.1">
    <property type="nucleotide sequence ID" value="XM_020261304.1"/>
</dbReference>
<sequence>MSTSPTPAEDQGRLLEEALGVVRQQSHMMRKCLETPGKLMDALKCASTFVSELRTSSLGPKQYYELYMAVFDALRHLSVYLRESHPVNHLADLYELVQYAGNIIPRLYLMITVGTVYMSIEDAPVKEIMKDMMEMSRGVQHPVRGLFLRYYLSGQARDHLPEGTGDGPQGNIQDSISFILTNFVEMNKLWVRLQHQGHSRERERRTQERRELELLVGSNIVRLSQLVDLETYKSTILPPLLEQVVQCRDVLAQEYLLEVIGLMDRLSSYAVRDADQADDPSKKKEQEEEAVAKLLENFKLAEDKKAEKASAEQTEENGATPEESTAAPENATKEPEEQGTKGTKGPTETKLYETFYEQVVNLIKSRGLPIQDTIALLVSLANLALNIYPERLEYVDQVLDYATQKTAEHADQADLHSAPAQQSLLNLLLAPVRLYASIFTALALPHYIPLLASQSYPTRRAVATQVIKNILVNKTAITNSENLDRALQVLKVLIKEGAPHPAGYPGVHPQRRGETDETIEEQGWLARLVHLIKGPDNDTQLKLLQAARTAYAEGNERVRFTTPAIITASLRLARKLKSREHYDDNWQSQSSTLHRFMHQCISNLYQRVNSPGCADLSLRLFVMCGEVADQTSFEEVSYEFFAQAFTIYEDAISDSRAQFQAVCIIASALHNSRGFSKENYDTLITKVALHGSKLLKKPDQCRAVCLASHLWWVVENSQREEDPKDLYRDGKRVLECLQRALRVADACMDTAVSVELFVEILNRYVYYFDQQNETVTTKYLNGLIELIHSNLQTNDGEANPSLENPKRHFQRTLDYIRSRDYEGVVTEARHPQLSQQTSDDAYNCYALLRTGGSPGVMYVEGHQEQDVAAWVNTVQRLRYKDYQLVARPDQLERITEKGAERKQLASDPGLREVDSIKEFGSIMKDRGVWEWWRKGMGYLPR</sequence>
<dbReference type="OrthoDB" id="10258141at2759"/>
<dbReference type="GeneID" id="31001375"/>
<evidence type="ECO:0000313" key="9">
    <source>
        <dbReference type="Proteomes" id="UP000214365"/>
    </source>
</evidence>
<evidence type="ECO:0000256" key="2">
    <source>
        <dbReference type="ARBA" id="ARBA00006536"/>
    </source>
</evidence>
<gene>
    <name evidence="8" type="ORF">UA08_01620</name>
</gene>
<evidence type="ECO:0000256" key="6">
    <source>
        <dbReference type="PIRNR" id="PIRNR009375"/>
    </source>
</evidence>
<comment type="similarity">
    <text evidence="2 6">Belongs to the VPS35 family.</text>
</comment>
<dbReference type="Proteomes" id="UP000214365">
    <property type="component" value="Unassembled WGS sequence"/>
</dbReference>
<dbReference type="InterPro" id="IPR016024">
    <property type="entry name" value="ARM-type_fold"/>
</dbReference>
<dbReference type="PIRSF" id="PIRSF009375">
    <property type="entry name" value="Retromer_Vps35"/>
    <property type="match status" value="1"/>
</dbReference>
<comment type="caution">
    <text evidence="8">The sequence shown here is derived from an EMBL/GenBank/DDBJ whole genome shotgun (WGS) entry which is preliminary data.</text>
</comment>
<organism evidence="8 9">
    <name type="scientific">Talaromyces atroroseus</name>
    <dbReference type="NCBI Taxonomy" id="1441469"/>
    <lineage>
        <taxon>Eukaryota</taxon>
        <taxon>Fungi</taxon>
        <taxon>Dikarya</taxon>
        <taxon>Ascomycota</taxon>
        <taxon>Pezizomycotina</taxon>
        <taxon>Eurotiomycetes</taxon>
        <taxon>Eurotiomycetidae</taxon>
        <taxon>Eurotiales</taxon>
        <taxon>Trichocomaceae</taxon>
        <taxon>Talaromyces</taxon>
        <taxon>Talaromyces sect. Trachyspermi</taxon>
    </lineage>
</organism>
<reference evidence="8 9" key="1">
    <citation type="submission" date="2015-06" db="EMBL/GenBank/DDBJ databases">
        <title>Talaromyces atroroseus IBT 11181 draft genome.</title>
        <authorList>
            <person name="Rasmussen K.B."/>
            <person name="Rasmussen S."/>
            <person name="Petersen B."/>
            <person name="Sicheritz-Ponten T."/>
            <person name="Mortensen U.H."/>
            <person name="Thrane U."/>
        </authorList>
    </citation>
    <scope>NUCLEOTIDE SEQUENCE [LARGE SCALE GENOMIC DNA]</scope>
    <source>
        <strain evidence="8 9">IBT 11181</strain>
    </source>
</reference>
<keyword evidence="5" id="KW-0472">Membrane</keyword>
<evidence type="ECO:0000256" key="3">
    <source>
        <dbReference type="ARBA" id="ARBA00022448"/>
    </source>
</evidence>
<evidence type="ECO:0000256" key="7">
    <source>
        <dbReference type="SAM" id="MobiDB-lite"/>
    </source>
</evidence>
<dbReference type="Pfam" id="PF03635">
    <property type="entry name" value="Vps35"/>
    <property type="match status" value="1"/>
</dbReference>
<protein>
    <recommendedName>
        <fullName evidence="6">Vacuolar protein sorting-associated protein 35</fullName>
    </recommendedName>
</protein>
<feature type="region of interest" description="Disordered" evidence="7">
    <location>
        <begin position="303"/>
        <end position="348"/>
    </location>
</feature>
<dbReference type="EMBL" id="LFMY01000002">
    <property type="protein sequence ID" value="OKL63135.1"/>
    <property type="molecule type" value="Genomic_DNA"/>
</dbReference>
<dbReference type="InterPro" id="IPR042491">
    <property type="entry name" value="Vps35_C"/>
</dbReference>
<keyword evidence="9" id="KW-1185">Reference proteome</keyword>
<name>A0A1Q5QB21_TALAT</name>
<dbReference type="Gene3D" id="1.25.40.660">
    <property type="entry name" value="Vacuolar protein sorting-associated protein 35, helical subcomplex Vps35-C"/>
    <property type="match status" value="1"/>
</dbReference>
<evidence type="ECO:0000256" key="4">
    <source>
        <dbReference type="ARBA" id="ARBA00022927"/>
    </source>
</evidence>
<accession>A0A1Q5QB21</accession>
<dbReference type="GO" id="GO:0042147">
    <property type="term" value="P:retrograde transport, endosome to Golgi"/>
    <property type="evidence" value="ECO:0007669"/>
    <property type="project" value="InterPro"/>
</dbReference>
<comment type="function">
    <text evidence="6">Plays a role in vesicular protein sorting.</text>
</comment>
<dbReference type="GO" id="GO:0005770">
    <property type="term" value="C:late endosome"/>
    <property type="evidence" value="ECO:0007669"/>
    <property type="project" value="TreeGrafter"/>
</dbReference>
<evidence type="ECO:0000256" key="5">
    <source>
        <dbReference type="ARBA" id="ARBA00023136"/>
    </source>
</evidence>
<dbReference type="GO" id="GO:0030906">
    <property type="term" value="C:retromer, cargo-selective complex"/>
    <property type="evidence" value="ECO:0007669"/>
    <property type="project" value="InterPro"/>
</dbReference>
<proteinExistence type="inferred from homology"/>
<dbReference type="PANTHER" id="PTHR11099:SF0">
    <property type="entry name" value="VACUOLAR PROTEIN SORTING-ASSOCIATED PROTEIN 35"/>
    <property type="match status" value="1"/>
</dbReference>
<dbReference type="AlphaFoldDB" id="A0A1Q5QB21"/>
<dbReference type="PANTHER" id="PTHR11099">
    <property type="entry name" value="VACUOLAR SORTING PROTEIN 35"/>
    <property type="match status" value="1"/>
</dbReference>
<evidence type="ECO:0000256" key="1">
    <source>
        <dbReference type="ARBA" id="ARBA00004170"/>
    </source>
</evidence>
<comment type="subcellular location">
    <subcellularLocation>
        <location evidence="1">Membrane</location>
        <topology evidence="1">Peripheral membrane protein</topology>
    </subcellularLocation>
</comment>
<dbReference type="STRING" id="1441469.A0A1Q5QB21"/>
<keyword evidence="4 6" id="KW-0653">Protein transport</keyword>
<dbReference type="GO" id="GO:0005829">
    <property type="term" value="C:cytosol"/>
    <property type="evidence" value="ECO:0007669"/>
    <property type="project" value="GOC"/>
</dbReference>
<keyword evidence="3 6" id="KW-0813">Transport</keyword>
<dbReference type="GO" id="GO:0006886">
    <property type="term" value="P:intracellular protein transport"/>
    <property type="evidence" value="ECO:0007669"/>
    <property type="project" value="TreeGrafter"/>
</dbReference>
<dbReference type="InterPro" id="IPR005378">
    <property type="entry name" value="Vps35"/>
</dbReference>
<dbReference type="FunFam" id="1.25.40.660:FF:000002">
    <property type="entry name" value="Vacuolar protein sorting-associated protein 35"/>
    <property type="match status" value="1"/>
</dbReference>
<dbReference type="SUPFAM" id="SSF48371">
    <property type="entry name" value="ARM repeat"/>
    <property type="match status" value="1"/>
</dbReference>
<evidence type="ECO:0000313" key="8">
    <source>
        <dbReference type="EMBL" id="OKL63135.1"/>
    </source>
</evidence>